<dbReference type="InterPro" id="IPR003439">
    <property type="entry name" value="ABC_transporter-like_ATP-bd"/>
</dbReference>
<comment type="similarity">
    <text evidence="1">Belongs to the ABC transporter superfamily.</text>
</comment>
<dbReference type="EMBL" id="QFRA01000044">
    <property type="protein sequence ID" value="PZR03342.1"/>
    <property type="molecule type" value="Genomic_DNA"/>
</dbReference>
<dbReference type="SUPFAM" id="SSF52540">
    <property type="entry name" value="P-loop containing nucleoside triphosphate hydrolases"/>
    <property type="match status" value="1"/>
</dbReference>
<keyword evidence="4" id="KW-0067">ATP-binding</keyword>
<dbReference type="SMART" id="SM00382">
    <property type="entry name" value="AAA"/>
    <property type="match status" value="1"/>
</dbReference>
<dbReference type="InterPro" id="IPR027417">
    <property type="entry name" value="P-loop_NTPase"/>
</dbReference>
<proteinExistence type="inferred from homology"/>
<reference evidence="6 7" key="1">
    <citation type="submission" date="2017-08" db="EMBL/GenBank/DDBJ databases">
        <title>Infants hospitalized years apart are colonized by the same room-sourced microbial strains.</title>
        <authorList>
            <person name="Brooks B."/>
            <person name="Olm M.R."/>
            <person name="Firek B.A."/>
            <person name="Baker R."/>
            <person name="Thomas B.C."/>
            <person name="Morowitz M.J."/>
            <person name="Banfield J.F."/>
        </authorList>
    </citation>
    <scope>NUCLEOTIDE SEQUENCE [LARGE SCALE GENOMIC DNA]</scope>
    <source>
        <strain evidence="6">S2_003_000_R1_3</strain>
    </source>
</reference>
<dbReference type="Gene3D" id="3.40.50.300">
    <property type="entry name" value="P-loop containing nucleotide triphosphate hydrolases"/>
    <property type="match status" value="1"/>
</dbReference>
<evidence type="ECO:0000259" key="5">
    <source>
        <dbReference type="PROSITE" id="PS50893"/>
    </source>
</evidence>
<gene>
    <name evidence="6" type="ORF">DI525_10405</name>
</gene>
<evidence type="ECO:0000256" key="4">
    <source>
        <dbReference type="ARBA" id="ARBA00022840"/>
    </source>
</evidence>
<evidence type="ECO:0000256" key="1">
    <source>
        <dbReference type="ARBA" id="ARBA00005417"/>
    </source>
</evidence>
<dbReference type="AlphaFoldDB" id="A0A2W5SK72"/>
<protein>
    <submittedName>
        <fullName evidence="6">ABC transporter</fullName>
    </submittedName>
</protein>
<organism evidence="6 7">
    <name type="scientific">Corynebacterium kroppenstedtii</name>
    <dbReference type="NCBI Taxonomy" id="161879"/>
    <lineage>
        <taxon>Bacteria</taxon>
        <taxon>Bacillati</taxon>
        <taxon>Actinomycetota</taxon>
        <taxon>Actinomycetes</taxon>
        <taxon>Mycobacteriales</taxon>
        <taxon>Corynebacteriaceae</taxon>
        <taxon>Corynebacterium</taxon>
    </lineage>
</organism>
<dbReference type="PROSITE" id="PS00211">
    <property type="entry name" value="ABC_TRANSPORTER_1"/>
    <property type="match status" value="1"/>
</dbReference>
<dbReference type="GO" id="GO:0016887">
    <property type="term" value="F:ATP hydrolysis activity"/>
    <property type="evidence" value="ECO:0007669"/>
    <property type="project" value="InterPro"/>
</dbReference>
<dbReference type="PANTHER" id="PTHR43335:SF4">
    <property type="entry name" value="ABC TRANSPORTER, ATP-BINDING PROTEIN"/>
    <property type="match status" value="1"/>
</dbReference>
<evidence type="ECO:0000313" key="7">
    <source>
        <dbReference type="Proteomes" id="UP000249432"/>
    </source>
</evidence>
<keyword evidence="3" id="KW-0547">Nucleotide-binding</keyword>
<evidence type="ECO:0000313" key="6">
    <source>
        <dbReference type="EMBL" id="PZR03342.1"/>
    </source>
</evidence>
<dbReference type="InterPro" id="IPR017871">
    <property type="entry name" value="ABC_transporter-like_CS"/>
</dbReference>
<evidence type="ECO:0000256" key="2">
    <source>
        <dbReference type="ARBA" id="ARBA00022448"/>
    </source>
</evidence>
<keyword evidence="2" id="KW-0813">Transport</keyword>
<dbReference type="PANTHER" id="PTHR43335">
    <property type="entry name" value="ABC TRANSPORTER, ATP-BINDING PROTEIN"/>
    <property type="match status" value="1"/>
</dbReference>
<accession>A0A2W5SK72</accession>
<dbReference type="Pfam" id="PF00005">
    <property type="entry name" value="ABC_tran"/>
    <property type="match status" value="1"/>
</dbReference>
<name>A0A2W5SK72_9CORY</name>
<sequence length="243" mass="25837">MIDVHRISKSYGSKSVVRGMSVRLRDGEVTCLLGPNGAGKSTLLSAMAGLIPVDSGRILVDGASLRASRNPLRAVSSVLDRDAVHPARTARAHLRWVARCCGMPLSRADALLSLVGLQDVAGKRAESFSLGMRQRLAVAAALMPDAQNLLLDEPINGLDVDGIMWMRELFSHLASMGRCVVVSSHLLSEVEKVADRVLIIGGGKVLADGGVEELNSEYGDLEKAYVALTRSAVRYGKVASSCS</sequence>
<comment type="caution">
    <text evidence="6">The sequence shown here is derived from an EMBL/GenBank/DDBJ whole genome shotgun (WGS) entry which is preliminary data.</text>
</comment>
<evidence type="ECO:0000256" key="3">
    <source>
        <dbReference type="ARBA" id="ARBA00022741"/>
    </source>
</evidence>
<dbReference type="PROSITE" id="PS50893">
    <property type="entry name" value="ABC_TRANSPORTER_2"/>
    <property type="match status" value="1"/>
</dbReference>
<dbReference type="Proteomes" id="UP000249432">
    <property type="component" value="Unassembled WGS sequence"/>
</dbReference>
<dbReference type="InterPro" id="IPR003593">
    <property type="entry name" value="AAA+_ATPase"/>
</dbReference>
<dbReference type="GO" id="GO:0005524">
    <property type="term" value="F:ATP binding"/>
    <property type="evidence" value="ECO:0007669"/>
    <property type="project" value="UniProtKB-KW"/>
</dbReference>
<feature type="domain" description="ABC transporter" evidence="5">
    <location>
        <begin position="2"/>
        <end position="227"/>
    </location>
</feature>